<proteinExistence type="predicted"/>
<comment type="caution">
    <text evidence="3">The sequence shown here is derived from an EMBL/GenBank/DDBJ whole genome shotgun (WGS) entry which is preliminary data.</text>
</comment>
<reference evidence="4" key="1">
    <citation type="journal article" date="2019" name="Int. J. Syst. Evol. Microbiol.">
        <title>The Global Catalogue of Microorganisms (GCM) 10K type strain sequencing project: providing services to taxonomists for standard genome sequencing and annotation.</title>
        <authorList>
            <consortium name="The Broad Institute Genomics Platform"/>
            <consortium name="The Broad Institute Genome Sequencing Center for Infectious Disease"/>
            <person name="Wu L."/>
            <person name="Ma J."/>
        </authorList>
    </citation>
    <scope>NUCLEOTIDE SEQUENCE [LARGE SCALE GENOMIC DNA]</scope>
    <source>
        <strain evidence="4">CGMCC 1.16326</strain>
    </source>
</reference>
<dbReference type="PANTHER" id="PTHR46112:SF2">
    <property type="entry name" value="XAA-PRO AMINOPEPTIDASE P-RELATED"/>
    <property type="match status" value="1"/>
</dbReference>
<dbReference type="Gene3D" id="3.90.230.10">
    <property type="entry name" value="Creatinase/methionine aminopeptidase superfamily"/>
    <property type="match status" value="1"/>
</dbReference>
<dbReference type="PANTHER" id="PTHR46112">
    <property type="entry name" value="AMINOPEPTIDASE"/>
    <property type="match status" value="1"/>
</dbReference>
<protein>
    <submittedName>
        <fullName evidence="3">M24 family metallopeptidase</fullName>
    </submittedName>
</protein>
<organism evidence="3 4">
    <name type="scientific">Bosea vestrisii</name>
    <dbReference type="NCBI Taxonomy" id="151416"/>
    <lineage>
        <taxon>Bacteria</taxon>
        <taxon>Pseudomonadati</taxon>
        <taxon>Pseudomonadota</taxon>
        <taxon>Alphaproteobacteria</taxon>
        <taxon>Hyphomicrobiales</taxon>
        <taxon>Boseaceae</taxon>
        <taxon>Bosea</taxon>
    </lineage>
</organism>
<dbReference type="Pfam" id="PF01321">
    <property type="entry name" value="Creatinase_N"/>
    <property type="match status" value="1"/>
</dbReference>
<dbReference type="EMBL" id="JBHSLV010000026">
    <property type="protein sequence ID" value="MFC5394008.1"/>
    <property type="molecule type" value="Genomic_DNA"/>
</dbReference>
<dbReference type="InterPro" id="IPR036005">
    <property type="entry name" value="Creatinase/aminopeptidase-like"/>
</dbReference>
<dbReference type="InterPro" id="IPR029149">
    <property type="entry name" value="Creatin/AminoP/Spt16_N"/>
</dbReference>
<evidence type="ECO:0000313" key="3">
    <source>
        <dbReference type="EMBL" id="MFC5394008.1"/>
    </source>
</evidence>
<dbReference type="SUPFAM" id="SSF55920">
    <property type="entry name" value="Creatinase/aminopeptidase"/>
    <property type="match status" value="1"/>
</dbReference>
<feature type="domain" description="Creatinase N-terminal" evidence="2">
    <location>
        <begin position="21"/>
        <end position="162"/>
    </location>
</feature>
<dbReference type="InterPro" id="IPR050659">
    <property type="entry name" value="Peptidase_M24B"/>
</dbReference>
<evidence type="ECO:0000313" key="4">
    <source>
        <dbReference type="Proteomes" id="UP001596104"/>
    </source>
</evidence>
<dbReference type="Gene3D" id="3.40.350.10">
    <property type="entry name" value="Creatinase/prolidase N-terminal domain"/>
    <property type="match status" value="1"/>
</dbReference>
<name>A0ABW0HA09_9HYPH</name>
<sequence length="405" mass="44378">MAAAASPLAPAKPTTAPLPARIGRLKALMAKHDCDAIISFKPENSFYLTGFNPIIYSQPVIAIIAPGHEPIMLVHALRDEHSRGSSWLSDIRLFGYWSSKVTLGANWLDALATVLGDLGCSAKRIGIEENFVSIDRMKQLRQALPGAQFTDAGRIIERCRLIKDSDEIGNARIAAKLSDIGMDAAYEALRAGGNEREICVSAMHAMNLHWSVNYPEVEVCDFGSLEGGVQNNLSFWALSGERTFYNCDNPSQRTPKRGDAVTLLSWTIANGIHAENERTVAVGPLPSAYRKAMDDILEIRAEVDVLIKPGVPFSDIYNASKSGLESRRYGAYLPGRIGHSIGLGAHEQFSIDAKSNEVLEPNMLITFEPHIQIYGEIQTQISDTILITAQGREYLTLSHPGYLEV</sequence>
<dbReference type="InterPro" id="IPR000587">
    <property type="entry name" value="Creatinase_N"/>
</dbReference>
<gene>
    <name evidence="3" type="ORF">ACFPPC_15295</name>
</gene>
<dbReference type="Pfam" id="PF00557">
    <property type="entry name" value="Peptidase_M24"/>
    <property type="match status" value="1"/>
</dbReference>
<dbReference type="SUPFAM" id="SSF53092">
    <property type="entry name" value="Creatinase/prolidase N-terminal domain"/>
    <property type="match status" value="1"/>
</dbReference>
<feature type="domain" description="Peptidase M24" evidence="1">
    <location>
        <begin position="171"/>
        <end position="389"/>
    </location>
</feature>
<evidence type="ECO:0000259" key="2">
    <source>
        <dbReference type="Pfam" id="PF01321"/>
    </source>
</evidence>
<evidence type="ECO:0000259" key="1">
    <source>
        <dbReference type="Pfam" id="PF00557"/>
    </source>
</evidence>
<dbReference type="InterPro" id="IPR000994">
    <property type="entry name" value="Pept_M24"/>
</dbReference>
<accession>A0ABW0HA09</accession>
<dbReference type="CDD" id="cd01066">
    <property type="entry name" value="APP_MetAP"/>
    <property type="match status" value="1"/>
</dbReference>
<dbReference type="RefSeq" id="WP_377009111.1">
    <property type="nucleotide sequence ID" value="NZ_JBHSLV010000026.1"/>
</dbReference>
<dbReference type="Proteomes" id="UP001596104">
    <property type="component" value="Unassembled WGS sequence"/>
</dbReference>
<keyword evidence="4" id="KW-1185">Reference proteome</keyword>